<dbReference type="InterPro" id="IPR037516">
    <property type="entry name" value="Tripartite_DENN"/>
</dbReference>
<evidence type="ECO:0000256" key="1">
    <source>
        <dbReference type="ARBA" id="ARBA00007159"/>
    </source>
</evidence>
<evidence type="ECO:0000256" key="2">
    <source>
        <dbReference type="SAM" id="MobiDB-lite"/>
    </source>
</evidence>
<dbReference type="GO" id="GO:0055037">
    <property type="term" value="C:recycling endosome"/>
    <property type="evidence" value="ECO:0007669"/>
    <property type="project" value="TreeGrafter"/>
</dbReference>
<comment type="similarity">
    <text evidence="1">Belongs to the DENND6 family.</text>
</comment>
<dbReference type="PANTHER" id="PTHR13677">
    <property type="entry name" value="LD41638P"/>
    <property type="match status" value="1"/>
</dbReference>
<dbReference type="GO" id="GO:0005085">
    <property type="term" value="F:guanyl-nucleotide exchange factor activity"/>
    <property type="evidence" value="ECO:0007669"/>
    <property type="project" value="InterPro"/>
</dbReference>
<feature type="compositionally biased region" description="Acidic residues" evidence="2">
    <location>
        <begin position="8"/>
        <end position="17"/>
    </location>
</feature>
<dbReference type="AlphaFoldDB" id="A0A9J8A1G8"/>
<dbReference type="Ensembl" id="ENSCCRT00000115624.1">
    <property type="protein sequence ID" value="ENSCCRP00000135225.1"/>
    <property type="gene ID" value="ENSCCRG00000017607.2"/>
</dbReference>
<dbReference type="GeneTree" id="ENSGT00390000005529"/>
<evidence type="ECO:0000259" key="3">
    <source>
        <dbReference type="PROSITE" id="PS50211"/>
    </source>
</evidence>
<dbReference type="PROSITE" id="PS50211">
    <property type="entry name" value="DENN"/>
    <property type="match status" value="1"/>
</dbReference>
<sequence>MASQGSEGLEEQLEEPEDTLRVSPAEEMPVEGPPALEEPEQEPLLLPWDRFSSWLHCICVVGFDLELGQAVEVIYPHHSRLTEKEKTSICYLSFPDSNSGCLGDTQFCFRFRQAAGSKSSLGCFLDHFDRDAPVCLKRDQGYYYGYVYFRQVRDKTLKRGYFQKSLVLISKLPYVTFFHSLLKLIAPEYFEKQEPFLEAACNDIDRWPTPCPGKILTLPIMGVVMKLRIPTCYDKPGTSQLVQSAPSDSLVSIVLPTVHEVDLFRCFHPVFFHIQMLWELVLLSEALVVMAPSPAESSDTVLALVSCISPLRYCSDFRPYFTIHDSEFKEYTTRTQAPPSVILGVTNPFFAKTLQHWPHIIRIGDMKQAGEMAKQMKVKKLKNLKTLDSKPGVYTAYKPFLNKDEDIIKQLQKGVQQKRPSAAQNAILRRYFLELTQSFIIPLERYVASLMPLQKSISPWKSPPQLRPFNQEEFMKTLEKAGPQLTSRLKGDWIGLYRQFLRSPNFDGWFRNRRKEMMQKLEALHLEALCEEDLQLRIQKHTEVETVDLVLKLKEKLTQADIVHLKFCYLGVVIVMSPEASN</sequence>
<reference evidence="4" key="2">
    <citation type="submission" date="2025-09" db="UniProtKB">
        <authorList>
            <consortium name="Ensembl"/>
        </authorList>
    </citation>
    <scope>IDENTIFICATION</scope>
</reference>
<dbReference type="InterPro" id="IPR018307">
    <property type="entry name" value="ABL9/DENND6_dom"/>
</dbReference>
<feature type="domain" description="UDENN" evidence="3">
    <location>
        <begin position="56"/>
        <end position="520"/>
    </location>
</feature>
<protein>
    <submittedName>
        <fullName evidence="4">DENN/MADD domain containing 6Aa</fullName>
    </submittedName>
</protein>
<reference evidence="4" key="1">
    <citation type="submission" date="2025-08" db="UniProtKB">
        <authorList>
            <consortium name="Ensembl"/>
        </authorList>
    </citation>
    <scope>IDENTIFICATION</scope>
</reference>
<dbReference type="PANTHER" id="PTHR13677:SF1">
    <property type="entry name" value="PROTEIN DENND6A"/>
    <property type="match status" value="1"/>
</dbReference>
<accession>A0A9J8A1G8</accession>
<evidence type="ECO:0000313" key="4">
    <source>
        <dbReference type="Ensembl" id="ENSCCRP00000135225.1"/>
    </source>
</evidence>
<dbReference type="Pfam" id="PF09794">
    <property type="entry name" value="Avl9"/>
    <property type="match status" value="1"/>
</dbReference>
<evidence type="ECO:0000313" key="5">
    <source>
        <dbReference type="Proteomes" id="UP001108240"/>
    </source>
</evidence>
<proteinExistence type="inferred from homology"/>
<dbReference type="Proteomes" id="UP001108240">
    <property type="component" value="Unplaced"/>
</dbReference>
<dbReference type="InterPro" id="IPR024224">
    <property type="entry name" value="DENND6"/>
</dbReference>
<organism evidence="4 5">
    <name type="scientific">Cyprinus carpio carpio</name>
    <dbReference type="NCBI Taxonomy" id="630221"/>
    <lineage>
        <taxon>Eukaryota</taxon>
        <taxon>Metazoa</taxon>
        <taxon>Chordata</taxon>
        <taxon>Craniata</taxon>
        <taxon>Vertebrata</taxon>
        <taxon>Euteleostomi</taxon>
        <taxon>Actinopterygii</taxon>
        <taxon>Neopterygii</taxon>
        <taxon>Teleostei</taxon>
        <taxon>Ostariophysi</taxon>
        <taxon>Cypriniformes</taxon>
        <taxon>Cyprinidae</taxon>
        <taxon>Cyprininae</taxon>
        <taxon>Cyprinus</taxon>
    </lineage>
</organism>
<name>A0A9J8A1G8_CYPCA</name>
<keyword evidence="5" id="KW-1185">Reference proteome</keyword>
<feature type="region of interest" description="Disordered" evidence="2">
    <location>
        <begin position="1"/>
        <end position="39"/>
    </location>
</feature>